<feature type="signal peptide" evidence="25">
    <location>
        <begin position="1"/>
        <end position="20"/>
    </location>
</feature>
<comment type="similarity">
    <text evidence="5">Belongs to the polycystin family.</text>
</comment>
<comment type="subcellular location">
    <subcellularLocation>
        <location evidence="3">Membrane</location>
        <topology evidence="3">Multi-pass membrane protein</topology>
    </subcellularLocation>
    <subcellularLocation>
        <location evidence="2">Nucleus</location>
    </subcellularLocation>
</comment>
<evidence type="ECO:0000256" key="15">
    <source>
        <dbReference type="ARBA" id="ARBA00023125"/>
    </source>
</evidence>
<evidence type="ECO:0000256" key="12">
    <source>
        <dbReference type="ARBA" id="ARBA00022989"/>
    </source>
</evidence>
<evidence type="ECO:0000256" key="6">
    <source>
        <dbReference type="ARBA" id="ARBA00022692"/>
    </source>
</evidence>
<dbReference type="GO" id="GO:0008270">
    <property type="term" value="F:zinc ion binding"/>
    <property type="evidence" value="ECO:0007669"/>
    <property type="project" value="UniProtKB-KW"/>
</dbReference>
<evidence type="ECO:0000256" key="7">
    <source>
        <dbReference type="ARBA" id="ARBA00022723"/>
    </source>
</evidence>
<keyword evidence="18" id="KW-0804">Transcription</keyword>
<evidence type="ECO:0000256" key="23">
    <source>
        <dbReference type="SAM" id="MobiDB-lite"/>
    </source>
</evidence>
<evidence type="ECO:0000256" key="10">
    <source>
        <dbReference type="ARBA" id="ARBA00022771"/>
    </source>
</evidence>
<dbReference type="FunFam" id="2.60.60.20:FF:000008">
    <property type="entry name" value="Polycystic kidney disease 1-like 2, isoform CRA_a"/>
    <property type="match status" value="1"/>
</dbReference>
<feature type="transmembrane region" description="Helical" evidence="24">
    <location>
        <begin position="1435"/>
        <end position="1455"/>
    </location>
</feature>
<feature type="transmembrane region" description="Helical" evidence="24">
    <location>
        <begin position="698"/>
        <end position="718"/>
    </location>
</feature>
<dbReference type="Gene3D" id="2.60.220.50">
    <property type="match status" value="1"/>
</dbReference>
<dbReference type="InterPro" id="IPR016187">
    <property type="entry name" value="CTDL_fold"/>
</dbReference>
<feature type="domain" description="GAIN-B" evidence="28">
    <location>
        <begin position="522"/>
        <end position="684"/>
    </location>
</feature>
<feature type="transmembrane region" description="Helical" evidence="24">
    <location>
        <begin position="1319"/>
        <end position="1339"/>
    </location>
</feature>
<dbReference type="InterPro" id="IPR016186">
    <property type="entry name" value="C-type_lectin-like/link_sf"/>
</dbReference>
<dbReference type="SMART" id="SM00303">
    <property type="entry name" value="GPS"/>
    <property type="match status" value="1"/>
</dbReference>
<evidence type="ECO:0000256" key="11">
    <source>
        <dbReference type="ARBA" id="ARBA00022833"/>
    </source>
</evidence>
<comment type="similarity">
    <text evidence="4">Belongs to the krueppel C2H2-type zinc-finger protein family.</text>
</comment>
<feature type="domain" description="C2H2-type" evidence="27">
    <location>
        <begin position="1692"/>
        <end position="1719"/>
    </location>
</feature>
<keyword evidence="8 25" id="KW-0732">Signal</keyword>
<feature type="transmembrane region" description="Helical" evidence="24">
    <location>
        <begin position="1360"/>
        <end position="1386"/>
    </location>
</feature>
<dbReference type="InterPro" id="IPR001304">
    <property type="entry name" value="C-type_lectin-like"/>
</dbReference>
<evidence type="ECO:0000256" key="14">
    <source>
        <dbReference type="ARBA" id="ARBA00023054"/>
    </source>
</evidence>
<dbReference type="PROSITE" id="PS00028">
    <property type="entry name" value="ZINC_FINGER_C2H2_1"/>
    <property type="match status" value="1"/>
</dbReference>
<name>L5MC67_MYODS</name>
<gene>
    <name evidence="29" type="ORF">MDA_GLEAN10016788</name>
</gene>
<feature type="compositionally biased region" description="Polar residues" evidence="23">
    <location>
        <begin position="261"/>
        <end position="277"/>
    </location>
</feature>
<keyword evidence="19" id="KW-0539">Nucleus</keyword>
<dbReference type="InterPro" id="IPR057244">
    <property type="entry name" value="GAIN_B"/>
</dbReference>
<dbReference type="FunFam" id="3.30.160.60:FF:000582">
    <property type="entry name" value="zinc finger protein 821 isoform X1"/>
    <property type="match status" value="1"/>
</dbReference>
<dbReference type="SMART" id="SM00355">
    <property type="entry name" value="ZnF_C2H2"/>
    <property type="match status" value="2"/>
</dbReference>
<feature type="transmembrane region" description="Helical" evidence="24">
    <location>
        <begin position="967"/>
        <end position="990"/>
    </location>
</feature>
<feature type="region of interest" description="Disordered" evidence="23">
    <location>
        <begin position="1820"/>
        <end position="1861"/>
    </location>
</feature>
<dbReference type="InterPro" id="IPR013087">
    <property type="entry name" value="Znf_C2H2_type"/>
</dbReference>
<evidence type="ECO:0000313" key="30">
    <source>
        <dbReference type="Proteomes" id="UP000010556"/>
    </source>
</evidence>
<dbReference type="SMART" id="SM00034">
    <property type="entry name" value="CLECT"/>
    <property type="match status" value="1"/>
</dbReference>
<evidence type="ECO:0000256" key="22">
    <source>
        <dbReference type="PROSITE-ProRule" id="PRU00152"/>
    </source>
</evidence>
<evidence type="ECO:0000256" key="21">
    <source>
        <dbReference type="PROSITE-ProRule" id="PRU00042"/>
    </source>
</evidence>
<keyword evidence="7" id="KW-0479">Metal-binding</keyword>
<dbReference type="Gene3D" id="2.60.60.20">
    <property type="entry name" value="PLAT/LH2 domain"/>
    <property type="match status" value="1"/>
</dbReference>
<evidence type="ECO:0000256" key="18">
    <source>
        <dbReference type="ARBA" id="ARBA00023163"/>
    </source>
</evidence>
<dbReference type="GO" id="GO:0005262">
    <property type="term" value="F:calcium channel activity"/>
    <property type="evidence" value="ECO:0007669"/>
    <property type="project" value="TreeGrafter"/>
</dbReference>
<dbReference type="PROSITE" id="PS50095">
    <property type="entry name" value="PLAT"/>
    <property type="match status" value="1"/>
</dbReference>
<dbReference type="GO" id="GO:0005634">
    <property type="term" value="C:nucleus"/>
    <property type="evidence" value="ECO:0007669"/>
    <property type="project" value="UniProtKB-SubCell"/>
</dbReference>
<keyword evidence="11" id="KW-0862">Zinc</keyword>
<evidence type="ECO:0000259" key="26">
    <source>
        <dbReference type="PROSITE" id="PS50095"/>
    </source>
</evidence>
<accession>L5MC67</accession>
<keyword evidence="30" id="KW-1185">Reference proteome</keyword>
<feature type="region of interest" description="Disordered" evidence="23">
    <location>
        <begin position="146"/>
        <end position="166"/>
    </location>
</feature>
<dbReference type="GO" id="GO:0050982">
    <property type="term" value="P:detection of mechanical stimulus"/>
    <property type="evidence" value="ECO:0007669"/>
    <property type="project" value="TreeGrafter"/>
</dbReference>
<dbReference type="InterPro" id="IPR001024">
    <property type="entry name" value="PLAT/LH2_dom"/>
</dbReference>
<evidence type="ECO:0000256" key="2">
    <source>
        <dbReference type="ARBA" id="ARBA00004123"/>
    </source>
</evidence>
<evidence type="ECO:0000259" key="28">
    <source>
        <dbReference type="PROSITE" id="PS50221"/>
    </source>
</evidence>
<dbReference type="Gene3D" id="3.10.100.10">
    <property type="entry name" value="Mannose-Binding Protein A, subunit A"/>
    <property type="match status" value="1"/>
</dbReference>
<keyword evidence="6 24" id="KW-0812">Transmembrane</keyword>
<keyword evidence="12 24" id="KW-1133">Transmembrane helix</keyword>
<dbReference type="InterPro" id="IPR013122">
    <property type="entry name" value="PKD1_2_channel"/>
</dbReference>
<evidence type="ECO:0000256" key="8">
    <source>
        <dbReference type="ARBA" id="ARBA00022729"/>
    </source>
</evidence>
<dbReference type="Pfam" id="PF01825">
    <property type="entry name" value="GPS"/>
    <property type="match status" value="1"/>
</dbReference>
<keyword evidence="13" id="KW-0805">Transcription regulation</keyword>
<feature type="compositionally biased region" description="Polar residues" evidence="23">
    <location>
        <begin position="146"/>
        <end position="155"/>
    </location>
</feature>
<feature type="domain" description="PLAT" evidence="26">
    <location>
        <begin position="742"/>
        <end position="865"/>
    </location>
</feature>
<keyword evidence="10 21" id="KW-0863">Zinc-finger</keyword>
<keyword evidence="16 24" id="KW-0472">Membrane</keyword>
<dbReference type="Pfam" id="PF01477">
    <property type="entry name" value="PLAT"/>
    <property type="match status" value="1"/>
</dbReference>
<dbReference type="Pfam" id="PF08016">
    <property type="entry name" value="PKD_channel"/>
    <property type="match status" value="1"/>
</dbReference>
<feature type="chain" id="PRO_5003971079" description="Zinc finger protein 821" evidence="25">
    <location>
        <begin position="21"/>
        <end position="1954"/>
    </location>
</feature>
<dbReference type="InterPro" id="IPR036392">
    <property type="entry name" value="PLAT/LH2_dom_sf"/>
</dbReference>
<dbReference type="GO" id="GO:0016020">
    <property type="term" value="C:membrane"/>
    <property type="evidence" value="ECO:0007669"/>
    <property type="project" value="UniProtKB-SubCell"/>
</dbReference>
<dbReference type="eggNOG" id="KOG3272">
    <property type="taxonomic scope" value="Eukaryota"/>
</dbReference>
<dbReference type="InterPro" id="IPR046791">
    <property type="entry name" value="Polycystin_dom"/>
</dbReference>
<dbReference type="InterPro" id="IPR000203">
    <property type="entry name" value="GPS"/>
</dbReference>
<dbReference type="FunFam" id="3.10.100.10:FF:000092">
    <property type="entry name" value="Polycystin 1 like 3, transient receptor potential channel interacting"/>
    <property type="match status" value="1"/>
</dbReference>
<keyword evidence="9" id="KW-0677">Repeat</keyword>
<dbReference type="PROSITE" id="PS50157">
    <property type="entry name" value="ZINC_FINGER_C2H2_2"/>
    <property type="match status" value="1"/>
</dbReference>
<dbReference type="SUPFAM" id="SSF49723">
    <property type="entry name" value="Lipase/lipooxygenase domain (PLAT/LH2 domain)"/>
    <property type="match status" value="1"/>
</dbReference>
<comment type="function">
    <text evidence="1">May be involved in transcriptional regulation.</text>
</comment>
<dbReference type="InterPro" id="IPR046338">
    <property type="entry name" value="GAIN_dom_sf"/>
</dbReference>
<organism evidence="29 30">
    <name type="scientific">Myotis davidii</name>
    <name type="common">David's myotis</name>
    <dbReference type="NCBI Taxonomy" id="225400"/>
    <lineage>
        <taxon>Eukaryota</taxon>
        <taxon>Metazoa</taxon>
        <taxon>Chordata</taxon>
        <taxon>Craniata</taxon>
        <taxon>Vertebrata</taxon>
        <taxon>Euteleostomi</taxon>
        <taxon>Mammalia</taxon>
        <taxon>Eutheria</taxon>
        <taxon>Laurasiatheria</taxon>
        <taxon>Chiroptera</taxon>
        <taxon>Yangochiroptera</taxon>
        <taxon>Vespertilionidae</taxon>
        <taxon>Myotis</taxon>
    </lineage>
</organism>
<feature type="transmembrane region" description="Helical" evidence="24">
    <location>
        <begin position="1406"/>
        <end position="1428"/>
    </location>
</feature>
<comment type="caution">
    <text evidence="22">Lacks conserved residue(s) required for the propagation of feature annotation.</text>
</comment>
<keyword evidence="17" id="KW-1015">Disulfide bond</keyword>
<evidence type="ECO:0000256" key="17">
    <source>
        <dbReference type="ARBA" id="ARBA00023157"/>
    </source>
</evidence>
<sequence length="1954" mass="218270">MLFQRRAWLWLYLSTSFILGSELSSPELRGKSYCYQLHRFHCSFKEAENYCRALGGHLAYTWNQEVQDLIWDFLEEGKKWWIGQNVMLLGKDQENNYPNVTAGRATKPTSCTYVSRKSNWVSSKVDLCSRGHYFICQADVFSDQDTSYERNGNNSHSHRRPKKTKREIAIPRNKMASGATHHSNKCHQPALANPSKTLCHSASRFPSVLPAVTQQGLSVTPVPTSQPPPVTAELPRPASVTQAGNALVGITSSPREDSHPDVSTTHLQASSQSASNPVTDERAWNFSKAMHGLQPHSHLQKACEVLQRLTAMIPGLSEPVQVDVVDSLIYQSGQLLKSPFQNNSTLGFQSPVTVCLIHSFSGVVKADEAMGPRSKHGIEQVENILKKSLMALGEIQETFLRQHPFSESSVTLTSSIATLMLSSQNISTLPLSSYTLGYPAPMRLAFPSASALEELLNKHPGVNVQITGLAFNPFKDFDDKNIVGSVGSVVLSSNHKLLRVRDLMEDIEIMLWRNASMETHPTSVNMSTDYFTITVNVTSLEKSLIVCIEPESPVSMTLYLGFEYQPNHTFFHLNMTLPKAQVEQKDEEYTWVLTPGSLQHGIGIYYITAVLDKSREEAQRTPTLFSIVTALTQCYFWDSHNSTWRSDGCQVGPQSTVVRTQCLCNHLTYFGSDFFIVPRTVNVEDTIKLFLRVTNNPVGVSLLASLLGFYLLLFVWAWRKDQADMQKVKVTVLADNDPSSRCRYLIQVSTGYRRRASTTAQVVVTLYGSEGRSEPHHLWDGQKAVFERGGLDVFLLGTRSSLGELHSLRLWHDNSGASPAWYVNQELKETVGFLVRRDPGLLSEHEPSSWGSYRVSQLVALLSSLVRSHLEAAPCGASVAAENHRHLRCYLLRVLQRLRLHLSTLGPTQSDQPGDLLGAASHLQKLQELLETHILPAEPGPPGEATSFPILSPEGGRRSAADGLSRWLAPICWLLLGATSLAAAFFTALYSLELSRDQATSWLISMILSVLQNVFIIQPVKVVFLSLFLSLVLNRVPCLSKEKDQQTKRILALSAKCPPSSPGSRDKRNPVYVAPAMNSPVTRPERTLKEKQLFRLTGEILAQILLLVLLMTAVHSTQNPSRFHLHRALRKSFSHGFSEISLLQHFYPWARHTLLPNLYGDHRGFITDGNAFLLGNVLLRQIRIQKPSHQDLEDTENYGVNWSPPETNTTESDSIWRYQSQEARGGYPVQGEFATYTGGYAVRLGRNSSSATRVLQHLEQSHWLDHRTKSLFVEFVVFNANVNLFCVVTLILESNTVGAFFASVRLDTLTSLQTSRKDFAWSVASQVIYYLLVCYYGFIQKKNMAQYHDDRDRFISFYEAVTVNAAVIHLMGFLVLLATIQLLSLLHLHPRLRVIGRTLTKAWDEVVGFLLVIVILLTGYAMAFNLLFGWSMSDYRTFVSSAVTFVGLLMGTSHYKETWKEATLMDMLLQKLSSLLGIQCTRTHEPARPGTTSRGGGCGVMRPVTPPERAPESSAGRAEGAAGLALCAGEPVPGIAAGTVFRMVPLPGKTGSVPPFTHRRDQVFAGLEEQARQAMMKTDFPGDLDGQRQAIQQLRDQDSSSSDSEGDEEETTQDEVSSHTSEEDGGVVKVEKELENAEQPVGGNEVVTENLNTDPLLGLCQCPLCQLDCGSREQLIAHVYQHTAAVVSAKSYMCPVCGRALSSPGSLGRHLLIHSEDQRSNCAVCGARFTSHATFNSEKLPEVLNMDSLPPAHSEGPSSAEGKDIAFSPPVYPAGILLVCNNCAAYRKLLEAQTPSVRKWALRRQNEPLEVRLQRLERERTAKKSRRDNETPEEREVRRMRDREAKRLQRMQETDEQRARRLQRDREAMRLKRANETPEKRQARLIREREAKRLKRRLEKMDMMLRAQFGQDPSAMAALAAEMNFFQLPVSGVELDSQLLGKMAFEEQNSSSLH</sequence>
<evidence type="ECO:0000256" key="20">
    <source>
        <dbReference type="ARBA" id="ARBA00068912"/>
    </source>
</evidence>
<keyword evidence="15" id="KW-0238">DNA-binding</keyword>
<dbReference type="InterPro" id="IPR036236">
    <property type="entry name" value="Znf_C2H2_sf"/>
</dbReference>
<dbReference type="PROSITE" id="PS50221">
    <property type="entry name" value="GAIN_B"/>
    <property type="match status" value="1"/>
</dbReference>
<dbReference type="Proteomes" id="UP000010556">
    <property type="component" value="Unassembled WGS sequence"/>
</dbReference>
<feature type="transmembrane region" description="Helical" evidence="24">
    <location>
        <begin position="1002"/>
        <end position="1033"/>
    </location>
</feature>
<dbReference type="PANTHER" id="PTHR10877:SF136">
    <property type="entry name" value="POLYCYSTIN-1-LIKE PROTEIN 3"/>
    <property type="match status" value="1"/>
</dbReference>
<evidence type="ECO:0000256" key="24">
    <source>
        <dbReference type="SAM" id="Phobius"/>
    </source>
</evidence>
<keyword evidence="14" id="KW-0175">Coiled coil</keyword>
<dbReference type="SUPFAM" id="SSF57667">
    <property type="entry name" value="beta-beta-alpha zinc fingers"/>
    <property type="match status" value="1"/>
</dbReference>
<dbReference type="InterPro" id="IPR051223">
    <property type="entry name" value="Polycystin"/>
</dbReference>
<evidence type="ECO:0000256" key="19">
    <source>
        <dbReference type="ARBA" id="ARBA00023242"/>
    </source>
</evidence>
<dbReference type="CDD" id="cd00037">
    <property type="entry name" value="CLECT"/>
    <property type="match status" value="1"/>
</dbReference>
<dbReference type="SUPFAM" id="SSF56436">
    <property type="entry name" value="C-type lectin-like"/>
    <property type="match status" value="1"/>
</dbReference>
<evidence type="ECO:0000256" key="9">
    <source>
        <dbReference type="ARBA" id="ARBA00022737"/>
    </source>
</evidence>
<evidence type="ECO:0000313" key="29">
    <source>
        <dbReference type="EMBL" id="ELK36204.1"/>
    </source>
</evidence>
<evidence type="ECO:0000259" key="27">
    <source>
        <dbReference type="PROSITE" id="PS50157"/>
    </source>
</evidence>
<dbReference type="Pfam" id="PF20519">
    <property type="entry name" value="Polycystin_dom"/>
    <property type="match status" value="1"/>
</dbReference>
<dbReference type="GO" id="GO:0003677">
    <property type="term" value="F:DNA binding"/>
    <property type="evidence" value="ECO:0007669"/>
    <property type="project" value="UniProtKB-KW"/>
</dbReference>
<evidence type="ECO:0000256" key="1">
    <source>
        <dbReference type="ARBA" id="ARBA00003767"/>
    </source>
</evidence>
<reference evidence="30" key="1">
    <citation type="journal article" date="2013" name="Science">
        <title>Comparative analysis of bat genomes provides insight into the evolution of flight and immunity.</title>
        <authorList>
            <person name="Zhang G."/>
            <person name="Cowled C."/>
            <person name="Shi Z."/>
            <person name="Huang Z."/>
            <person name="Bishop-Lilly K.A."/>
            <person name="Fang X."/>
            <person name="Wynne J.W."/>
            <person name="Xiong Z."/>
            <person name="Baker M.L."/>
            <person name="Zhao W."/>
            <person name="Tachedjian M."/>
            <person name="Zhu Y."/>
            <person name="Zhou P."/>
            <person name="Jiang X."/>
            <person name="Ng J."/>
            <person name="Yang L."/>
            <person name="Wu L."/>
            <person name="Xiao J."/>
            <person name="Feng Y."/>
            <person name="Chen Y."/>
            <person name="Sun X."/>
            <person name="Zhang Y."/>
            <person name="Marsh G.A."/>
            <person name="Crameri G."/>
            <person name="Broder C.C."/>
            <person name="Frey K.G."/>
            <person name="Wang L.F."/>
            <person name="Wang J."/>
        </authorList>
    </citation>
    <scope>NUCLEOTIDE SEQUENCE [LARGE SCALE GENOMIC DNA]</scope>
</reference>
<evidence type="ECO:0000256" key="13">
    <source>
        <dbReference type="ARBA" id="ARBA00023015"/>
    </source>
</evidence>
<evidence type="ECO:0000256" key="16">
    <source>
        <dbReference type="ARBA" id="ARBA00023136"/>
    </source>
</evidence>
<feature type="region of interest" description="Disordered" evidence="23">
    <location>
        <begin position="250"/>
        <end position="277"/>
    </location>
</feature>
<dbReference type="Gene3D" id="3.30.160.60">
    <property type="entry name" value="Classic Zinc Finger"/>
    <property type="match status" value="1"/>
</dbReference>
<evidence type="ECO:0000256" key="3">
    <source>
        <dbReference type="ARBA" id="ARBA00004141"/>
    </source>
</evidence>
<evidence type="ECO:0000256" key="4">
    <source>
        <dbReference type="ARBA" id="ARBA00006991"/>
    </source>
</evidence>
<feature type="compositionally biased region" description="Acidic residues" evidence="23">
    <location>
        <begin position="1604"/>
        <end position="1613"/>
    </location>
</feature>
<proteinExistence type="inferred from homology"/>
<dbReference type="EMBL" id="KB101785">
    <property type="protein sequence ID" value="ELK36204.1"/>
    <property type="molecule type" value="Genomic_DNA"/>
</dbReference>
<feature type="region of interest" description="Disordered" evidence="23">
    <location>
        <begin position="1592"/>
        <end position="1627"/>
    </location>
</feature>
<evidence type="ECO:0000256" key="5">
    <source>
        <dbReference type="ARBA" id="ARBA00007200"/>
    </source>
</evidence>
<dbReference type="Pfam" id="PF00096">
    <property type="entry name" value="zf-C2H2"/>
    <property type="match status" value="1"/>
</dbReference>
<evidence type="ECO:0000256" key="25">
    <source>
        <dbReference type="SAM" id="SignalP"/>
    </source>
</evidence>
<dbReference type="Pfam" id="PF00059">
    <property type="entry name" value="Lectin_C"/>
    <property type="match status" value="1"/>
</dbReference>
<protein>
    <recommendedName>
        <fullName evidence="20">Zinc finger protein 821</fullName>
    </recommendedName>
</protein>
<feature type="compositionally biased region" description="Basic residues" evidence="23">
    <location>
        <begin position="156"/>
        <end position="165"/>
    </location>
</feature>
<dbReference type="PANTHER" id="PTHR10877">
    <property type="entry name" value="POLYCYSTIN FAMILY MEMBER"/>
    <property type="match status" value="1"/>
</dbReference>
<dbReference type="eggNOG" id="KOG3599">
    <property type="taxonomic scope" value="Eukaryota"/>
</dbReference>